<dbReference type="EMBL" id="FOGD01000016">
    <property type="protein sequence ID" value="SER80568.1"/>
    <property type="molecule type" value="Genomic_DNA"/>
</dbReference>
<dbReference type="Proteomes" id="UP000199766">
    <property type="component" value="Unassembled WGS sequence"/>
</dbReference>
<protein>
    <submittedName>
        <fullName evidence="2">Phasin family protein</fullName>
    </submittedName>
</protein>
<sequence>MQTINAQTIADANKNAAAEFSAAATTAFAGFEKLAELNMATAKSVLTGTLDSLQAVAAAKTPEEMLAAQTNLVKPLTEKATAYSRSMYEIASATSTELGKASKEKIAEAQKTFNSSLESLTKNAPAGSEAIVAAFKNAAATGQQVLDSAQAAAKQAVAQAEAHVTDVVAKTTKHTTKA</sequence>
<dbReference type="OrthoDB" id="5298576at2"/>
<name>A0A1H9S6K4_9BURK</name>
<dbReference type="NCBIfam" id="TIGR01841">
    <property type="entry name" value="phasin"/>
    <property type="match status" value="1"/>
</dbReference>
<accession>A0A1H9S6K4</accession>
<evidence type="ECO:0000259" key="1">
    <source>
        <dbReference type="Pfam" id="PF09361"/>
    </source>
</evidence>
<feature type="domain" description="Phasin" evidence="1">
    <location>
        <begin position="8"/>
        <end position="103"/>
    </location>
</feature>
<evidence type="ECO:0000313" key="3">
    <source>
        <dbReference type="Proteomes" id="UP000199766"/>
    </source>
</evidence>
<dbReference type="Pfam" id="PF09361">
    <property type="entry name" value="Phasin_2"/>
    <property type="match status" value="1"/>
</dbReference>
<evidence type="ECO:0000313" key="2">
    <source>
        <dbReference type="EMBL" id="SER80568.1"/>
    </source>
</evidence>
<gene>
    <name evidence="2" type="ORF">SAMN02982919_03061</name>
</gene>
<dbReference type="InterPro" id="IPR010127">
    <property type="entry name" value="Phasin_subfam-1"/>
</dbReference>
<keyword evidence="3" id="KW-1185">Reference proteome</keyword>
<reference evidence="2 3" key="1">
    <citation type="submission" date="2016-10" db="EMBL/GenBank/DDBJ databases">
        <authorList>
            <person name="de Groot N.N."/>
        </authorList>
    </citation>
    <scope>NUCLEOTIDE SEQUENCE [LARGE SCALE GENOMIC DNA]</scope>
    <source>
        <strain evidence="2 3">ATCC 35958</strain>
    </source>
</reference>
<dbReference type="STRING" id="180197.SAMN02982919_03061"/>
<dbReference type="RefSeq" id="WP_091459115.1">
    <property type="nucleotide sequence ID" value="NZ_FOGD01000016.1"/>
</dbReference>
<dbReference type="InterPro" id="IPR018968">
    <property type="entry name" value="Phasin"/>
</dbReference>
<organism evidence="2 3">
    <name type="scientific">Giesbergeria anulus</name>
    <dbReference type="NCBI Taxonomy" id="180197"/>
    <lineage>
        <taxon>Bacteria</taxon>
        <taxon>Pseudomonadati</taxon>
        <taxon>Pseudomonadota</taxon>
        <taxon>Betaproteobacteria</taxon>
        <taxon>Burkholderiales</taxon>
        <taxon>Comamonadaceae</taxon>
        <taxon>Giesbergeria</taxon>
    </lineage>
</organism>
<dbReference type="AlphaFoldDB" id="A0A1H9S6K4"/>
<proteinExistence type="predicted"/>